<protein>
    <submittedName>
        <fullName evidence="1">Uncharacterized protein</fullName>
    </submittedName>
</protein>
<reference evidence="1 2" key="1">
    <citation type="journal article" date="2019" name="Genome Biol. Evol.">
        <title>Insights into the evolution of the New World diploid cottons (Gossypium, subgenus Houzingenia) based on genome sequencing.</title>
        <authorList>
            <person name="Grover C.E."/>
            <person name="Arick M.A. 2nd"/>
            <person name="Thrash A."/>
            <person name="Conover J.L."/>
            <person name="Sanders W.S."/>
            <person name="Peterson D.G."/>
            <person name="Frelichowski J.E."/>
            <person name="Scheffler J.A."/>
            <person name="Scheffler B.E."/>
            <person name="Wendel J.F."/>
        </authorList>
    </citation>
    <scope>NUCLEOTIDE SEQUENCE [LARGE SCALE GENOMIC DNA]</scope>
    <source>
        <strain evidence="1">1</strain>
        <tissue evidence="1">Leaf</tissue>
    </source>
</reference>
<name>A0A7J9MBT3_GOSSC</name>
<proteinExistence type="predicted"/>
<comment type="caution">
    <text evidence="1">The sequence shown here is derived from an EMBL/GenBank/DDBJ whole genome shotgun (WGS) entry which is preliminary data.</text>
</comment>
<dbReference type="Proteomes" id="UP000593576">
    <property type="component" value="Unassembled WGS sequence"/>
</dbReference>
<gene>
    <name evidence="1" type="ORF">Goshw_015665</name>
</gene>
<evidence type="ECO:0000313" key="1">
    <source>
        <dbReference type="EMBL" id="MBA0868565.1"/>
    </source>
</evidence>
<sequence>MVHIMVEEGKRCDSPKIWIKEAPPRTESVVEEDKRSLSER</sequence>
<dbReference type="EMBL" id="JABFAF010000010">
    <property type="protein sequence ID" value="MBA0868565.1"/>
    <property type="molecule type" value="Genomic_DNA"/>
</dbReference>
<organism evidence="1 2">
    <name type="scientific">Gossypium schwendimanii</name>
    <name type="common">Cotton</name>
    <dbReference type="NCBI Taxonomy" id="34291"/>
    <lineage>
        <taxon>Eukaryota</taxon>
        <taxon>Viridiplantae</taxon>
        <taxon>Streptophyta</taxon>
        <taxon>Embryophyta</taxon>
        <taxon>Tracheophyta</taxon>
        <taxon>Spermatophyta</taxon>
        <taxon>Magnoliopsida</taxon>
        <taxon>eudicotyledons</taxon>
        <taxon>Gunneridae</taxon>
        <taxon>Pentapetalae</taxon>
        <taxon>rosids</taxon>
        <taxon>malvids</taxon>
        <taxon>Malvales</taxon>
        <taxon>Malvaceae</taxon>
        <taxon>Malvoideae</taxon>
        <taxon>Gossypium</taxon>
    </lineage>
</organism>
<evidence type="ECO:0000313" key="2">
    <source>
        <dbReference type="Proteomes" id="UP000593576"/>
    </source>
</evidence>
<dbReference type="AlphaFoldDB" id="A0A7J9MBT3"/>
<accession>A0A7J9MBT3</accession>
<keyword evidence="2" id="KW-1185">Reference proteome</keyword>